<dbReference type="GO" id="GO:0004497">
    <property type="term" value="F:monooxygenase activity"/>
    <property type="evidence" value="ECO:0007669"/>
    <property type="project" value="UniProtKB-KW"/>
</dbReference>
<evidence type="ECO:0000313" key="11">
    <source>
        <dbReference type="Proteomes" id="UP000596977"/>
    </source>
</evidence>
<dbReference type="NCBIfam" id="TIGR01988">
    <property type="entry name" value="Ubi-OHases"/>
    <property type="match status" value="1"/>
</dbReference>
<evidence type="ECO:0000256" key="2">
    <source>
        <dbReference type="ARBA" id="ARBA00004749"/>
    </source>
</evidence>
<organism evidence="10 11">
    <name type="scientific">Pelagibacterium lentulum</name>
    <dbReference type="NCBI Taxonomy" id="2029865"/>
    <lineage>
        <taxon>Bacteria</taxon>
        <taxon>Pseudomonadati</taxon>
        <taxon>Pseudomonadota</taxon>
        <taxon>Alphaproteobacteria</taxon>
        <taxon>Hyphomicrobiales</taxon>
        <taxon>Devosiaceae</taxon>
        <taxon>Pelagibacterium</taxon>
    </lineage>
</organism>
<reference evidence="10 11" key="1">
    <citation type="journal article" date="2014" name="Int. J. Syst. Evol. Microbiol.">
        <title>Complete genome sequence of Corynebacterium casei LMG S-19264T (=DSM 44701T), isolated from a smear-ripened cheese.</title>
        <authorList>
            <consortium name="US DOE Joint Genome Institute (JGI-PGF)"/>
            <person name="Walter F."/>
            <person name="Albersmeier A."/>
            <person name="Kalinowski J."/>
            <person name="Ruckert C."/>
        </authorList>
    </citation>
    <scope>NUCLEOTIDE SEQUENCE [LARGE SCALE GENOMIC DNA]</scope>
    <source>
        <strain evidence="10 11">CGMCC 1.15896</strain>
    </source>
</reference>
<comment type="cofactor">
    <cofactor evidence="1">
        <name>FAD</name>
        <dbReference type="ChEBI" id="CHEBI:57692"/>
    </cofactor>
</comment>
<evidence type="ECO:0000256" key="5">
    <source>
        <dbReference type="ARBA" id="ARBA00022827"/>
    </source>
</evidence>
<keyword evidence="11" id="KW-1185">Reference proteome</keyword>
<proteinExistence type="inferred from homology"/>
<comment type="caution">
    <text evidence="10">The sequence shown here is derived from an EMBL/GenBank/DDBJ whole genome shotgun (WGS) entry which is preliminary data.</text>
</comment>
<keyword evidence="8" id="KW-0472">Membrane</keyword>
<keyword evidence="8" id="KW-0812">Transmembrane</keyword>
<evidence type="ECO:0000256" key="8">
    <source>
        <dbReference type="SAM" id="Phobius"/>
    </source>
</evidence>
<dbReference type="FunFam" id="3.50.50.60:FF:000021">
    <property type="entry name" value="Ubiquinone biosynthesis monooxygenase COQ6"/>
    <property type="match status" value="1"/>
</dbReference>
<dbReference type="SUPFAM" id="SSF51905">
    <property type="entry name" value="FAD/NAD(P)-binding domain"/>
    <property type="match status" value="1"/>
</dbReference>
<comment type="similarity">
    <text evidence="3">Belongs to the UbiH/COQ6 family.</text>
</comment>
<dbReference type="PROSITE" id="PS01304">
    <property type="entry name" value="UBIH"/>
    <property type="match status" value="1"/>
</dbReference>
<protein>
    <submittedName>
        <fullName evidence="10">2-octaprenyl-6-methoxyphenyl hydroxylase</fullName>
    </submittedName>
</protein>
<sequence>MKRAQSNEKTSSFDILIVGAGPVGLSLAVALARSISGISIAIVDRRMPSPPKDMRASAIAAGAVRLFDTIGVWADMAPQANPIVAMKITDSGQGDISRPVLLRFDGEAAPGEPFAQMVPNRASGPALLNAAQDAGIDFIAPVQIVGFEADGAKAKLLLADGKHLCADLVVAADGGRSALRGYAGIDTFNLDYGQSGLVTTIGHTLNHENVAYEHFRPAGPFASLPLKGGKQSSLVWSESTERAKALGEMAHGALAAEIESVMGASLGHVTIEDEVQVFPLTLRIAKRFAAPRLALIGDAAHVIHPIAGQGLNLGLKDVAALAEMVVDAVRLGRDIGSSDVLERYDWARRFDAALMALATDGLNRMFSNDLAPVRALRDFGLSTVDRIDGLKSAFIGHAAGTQGAKLLKGIAL</sequence>
<dbReference type="Proteomes" id="UP000596977">
    <property type="component" value="Unassembled WGS sequence"/>
</dbReference>
<keyword evidence="7" id="KW-0503">Monooxygenase</keyword>
<dbReference type="GO" id="GO:0006744">
    <property type="term" value="P:ubiquinone biosynthetic process"/>
    <property type="evidence" value="ECO:0007669"/>
    <property type="project" value="InterPro"/>
</dbReference>
<evidence type="ECO:0000256" key="4">
    <source>
        <dbReference type="ARBA" id="ARBA00022630"/>
    </source>
</evidence>
<dbReference type="GO" id="GO:0071949">
    <property type="term" value="F:FAD binding"/>
    <property type="evidence" value="ECO:0007669"/>
    <property type="project" value="InterPro"/>
</dbReference>
<dbReference type="InterPro" id="IPR036188">
    <property type="entry name" value="FAD/NAD-bd_sf"/>
</dbReference>
<dbReference type="PRINTS" id="PR00420">
    <property type="entry name" value="RNGMNOXGNASE"/>
</dbReference>
<dbReference type="InterPro" id="IPR018168">
    <property type="entry name" value="Ubi_Hdrlase_CS"/>
</dbReference>
<name>A0A916VTZ2_9HYPH</name>
<feature type="domain" description="FAD-binding" evidence="9">
    <location>
        <begin position="14"/>
        <end position="349"/>
    </location>
</feature>
<evidence type="ECO:0000256" key="3">
    <source>
        <dbReference type="ARBA" id="ARBA00005349"/>
    </source>
</evidence>
<dbReference type="Gene3D" id="3.50.50.60">
    <property type="entry name" value="FAD/NAD(P)-binding domain"/>
    <property type="match status" value="2"/>
</dbReference>
<dbReference type="InterPro" id="IPR002938">
    <property type="entry name" value="FAD-bd"/>
</dbReference>
<dbReference type="RefSeq" id="WP_127073619.1">
    <property type="nucleotide sequence ID" value="NZ_BMKB01000001.1"/>
</dbReference>
<dbReference type="GO" id="GO:0110142">
    <property type="term" value="C:ubiquinone biosynthesis complex"/>
    <property type="evidence" value="ECO:0007669"/>
    <property type="project" value="UniProtKB-ARBA"/>
</dbReference>
<evidence type="ECO:0000259" key="9">
    <source>
        <dbReference type="Pfam" id="PF01494"/>
    </source>
</evidence>
<keyword evidence="5" id="KW-0274">FAD</keyword>
<dbReference type="InterPro" id="IPR051205">
    <property type="entry name" value="UbiH/COQ6_monooxygenase"/>
</dbReference>
<comment type="pathway">
    <text evidence="2">Cofactor biosynthesis; ubiquinone biosynthesis.</text>
</comment>
<dbReference type="GO" id="GO:0016705">
    <property type="term" value="F:oxidoreductase activity, acting on paired donors, with incorporation or reduction of molecular oxygen"/>
    <property type="evidence" value="ECO:0007669"/>
    <property type="project" value="InterPro"/>
</dbReference>
<evidence type="ECO:0000313" key="10">
    <source>
        <dbReference type="EMBL" id="GGA37230.1"/>
    </source>
</evidence>
<dbReference type="Pfam" id="PF01494">
    <property type="entry name" value="FAD_binding_3"/>
    <property type="match status" value="1"/>
</dbReference>
<dbReference type="EMBL" id="BMKB01000001">
    <property type="protein sequence ID" value="GGA37230.1"/>
    <property type="molecule type" value="Genomic_DNA"/>
</dbReference>
<evidence type="ECO:0000256" key="6">
    <source>
        <dbReference type="ARBA" id="ARBA00023002"/>
    </source>
</evidence>
<feature type="transmembrane region" description="Helical" evidence="8">
    <location>
        <begin position="12"/>
        <end position="32"/>
    </location>
</feature>
<keyword evidence="4" id="KW-0285">Flavoprotein</keyword>
<gene>
    <name evidence="10" type="ORF">GCM10011499_03250</name>
</gene>
<dbReference type="PANTHER" id="PTHR43876:SF7">
    <property type="entry name" value="UBIQUINONE BIOSYNTHESIS MONOOXYGENASE COQ6, MITOCHONDRIAL"/>
    <property type="match status" value="1"/>
</dbReference>
<dbReference type="InterPro" id="IPR010971">
    <property type="entry name" value="UbiH/COQ6"/>
</dbReference>
<dbReference type="OrthoDB" id="9796623at2"/>
<evidence type="ECO:0000256" key="1">
    <source>
        <dbReference type="ARBA" id="ARBA00001974"/>
    </source>
</evidence>
<evidence type="ECO:0000256" key="7">
    <source>
        <dbReference type="ARBA" id="ARBA00023033"/>
    </source>
</evidence>
<dbReference type="AlphaFoldDB" id="A0A916VTZ2"/>
<keyword evidence="8" id="KW-1133">Transmembrane helix</keyword>
<keyword evidence="6" id="KW-0560">Oxidoreductase</keyword>
<accession>A0A916VTZ2</accession>
<dbReference type="PANTHER" id="PTHR43876">
    <property type="entry name" value="UBIQUINONE BIOSYNTHESIS MONOOXYGENASE COQ6, MITOCHONDRIAL"/>
    <property type="match status" value="1"/>
</dbReference>